<evidence type="ECO:0000313" key="8">
    <source>
        <dbReference type="Proteomes" id="UP001063166"/>
    </source>
</evidence>
<dbReference type="PROSITE" id="PS51460">
    <property type="entry name" value="GAR"/>
    <property type="match status" value="1"/>
</dbReference>
<feature type="region of interest" description="Disordered" evidence="5">
    <location>
        <begin position="1039"/>
        <end position="1084"/>
    </location>
</feature>
<evidence type="ECO:0000259" key="6">
    <source>
        <dbReference type="PROSITE" id="PS51460"/>
    </source>
</evidence>
<feature type="coiled-coil region" evidence="4">
    <location>
        <begin position="541"/>
        <end position="602"/>
    </location>
</feature>
<dbReference type="GO" id="GO:0008017">
    <property type="term" value="F:microtubule binding"/>
    <property type="evidence" value="ECO:0007669"/>
    <property type="project" value="InterPro"/>
</dbReference>
<keyword evidence="8" id="KW-1185">Reference proteome</keyword>
<sequence length="1854" mass="205234">MSVAPSDDVSQSSGTAVALQSPASANDLTERVSSNPAGPAAGEEQALESHEVIELQTFSERKVWIEEKIKFLEKMPAIEVFAGLDAVRASAEHVPGLPTPEELKQWVAEHDAIEKETEIFDRGELTKLRQLTKAATQRNLSPADTDVIELTLTAIYELDKLLHLLRHRSENLELLGVRLTWEESRIAAWVDRRKILEDLQAFLDTRARWSPSVYESPPKTEDTHDPKRRASVTSFASAASDTSTASAGISRSIRFKLAELLSRDAAQFAGRITSLRHGKITAAGKVLDKLIDNSRKPVPEELLDEQDRLEEKGITELEHAGKFVMNIVMQWRKADEIYVETMKDKATAQNLFEEIETAKLHHPSARQSASFVSRADALTKRLALRGNPASPSSSFPCPEHPLFGEQKDFNKMLVQSLSSEIASVASIARNVDAAAKAYRVGFEAVKRVENLTATTRELSTTFDSIISRLREGVSAGDGDGSPPNLMTEECLDPSRHSAFLALLPSILKETEQAAETSSQVLRQSLPALLDLDHPGIDAEFKADAGAQFERLESLLKQAQAACDDVTGRGNRLREARRISGLMDAEQKRLEDIRQTIAETMEAKRWRQVSGSAKELLTPESQPASPLPTEMSQAELADELLRPGARIVQEIDAPLATLGETLEDPLKQWLLQKTCGLKVLLEGAKKMAELLQSIQRQADVMKTVYNEFNDIQLHIEDARVQMEARTDDVLRDRLANGNVPEVEADLRSALERVQSEVAMYVNGLADRVLFVSPHADDTVISPTFHKRHGSVVDARLGRSTSVELPFDLAVLDEAVRADSNTFAITLNGQLEGLVQKSVHFDLARMAKELDAALGTTVADISKVNQELTTYKSALSDIMSRDDDKTVPLSSLSKDVQGTTQNDRTRIGRSFSPIRELLRKMESAPSAHDASMREALYASRRRAVDDAEALYQTWNNDVSSFLEFILREQKAEAERLEQLLVAEERRLKAEQERIAAEEAERLLAEQERLEREEQERLEDERRVEALRQQVERERIAAEEAEKARLAREHAEAEERQRQEEERLAEESRIQAEKDRIAAEEAEKERLQQERLAIEERLRLVEEELAEERRLQAEKDRIAAERLEQENAQKLLDEERRSQTENDRIAAERLERDSVEKQSADGLPSVAETRPGSGRGGQTGPRTEKVVKNGQEEGPQAGQRRGRGHEAHAGASSRKAATDHQRTRKDLPSKERTTSTGTSQQSVKARPLDEEDLFGLRVAPSASSSKTKEMSDLQAQILAFRKRLRSMSINETCRPRKSSTHLPSSDQLRKMTREFSSISSGVSLLPASAPDSSVDVELRSLRAELDASAELMKRVEKLARLADDIQKCDAALSDLLEHIDSFPASPKAVLSSSYKPLLETTPEEQLTARLSFTRSTIDTMASNFAGVSDDLRAVAEKKRIIQTWSELEEMAHDRLGGRRSRPPSTMSSRPSSGRNSSASVMNPRPTKKAGAYSNLSVSSTPSHKRLLVPGHPTPRRAVSGGSSEPQSRPLSRISTLSSNRAVSGPLGASIYNSTFASRQRTSSLSNSVSTPVRHPSATPRSRAQTAQHPRVSSPTVSEASSYTRSVRTHTRSSTSMSSWSRAPRNSLSSIAPMLRDLTPQKKPVAPRKTYVADPRNKLDVAVGDVVNKLPVGINVEGVAETWKDQSGKYWIGNQDPKLCFCRILRSQTVMVRVGGGWSELSKFIKDHFADSFRLLPDSPPRPGAQEEKWISSATLLETPAEVGSPPAPPRTPEPTVPFVPSFSLSTPTGQSPRSLNSPSNSPSAKGSPGLTPLQFIRRADMETILRPVTPSRPSSALRPRNTAAQAPTPARNSVWRP</sequence>
<name>A0A9P3PDM0_LYOSH</name>
<dbReference type="SUPFAM" id="SSF143575">
    <property type="entry name" value="GAS2 domain-like"/>
    <property type="match status" value="1"/>
</dbReference>
<feature type="region of interest" description="Disordered" evidence="5">
    <location>
        <begin position="1"/>
        <end position="46"/>
    </location>
</feature>
<keyword evidence="3" id="KW-0206">Cytoskeleton</keyword>
<feature type="compositionally biased region" description="Polar residues" evidence="5">
    <location>
        <begin position="1575"/>
        <end position="1596"/>
    </location>
</feature>
<dbReference type="Proteomes" id="UP001063166">
    <property type="component" value="Unassembled WGS sequence"/>
</dbReference>
<feature type="domain" description="GAR" evidence="6">
    <location>
        <begin position="1650"/>
        <end position="1728"/>
    </location>
</feature>
<feature type="region of interest" description="Disordered" evidence="5">
    <location>
        <begin position="213"/>
        <end position="235"/>
    </location>
</feature>
<proteinExistence type="predicted"/>
<evidence type="ECO:0000313" key="7">
    <source>
        <dbReference type="EMBL" id="GLB33542.1"/>
    </source>
</evidence>
<keyword evidence="4" id="KW-0175">Coiled coil</keyword>
<evidence type="ECO:0000256" key="2">
    <source>
        <dbReference type="ARBA" id="ARBA00022490"/>
    </source>
</evidence>
<feature type="compositionally biased region" description="Low complexity" evidence="5">
    <location>
        <begin position="1459"/>
        <end position="1476"/>
    </location>
</feature>
<feature type="compositionally biased region" description="Pro residues" evidence="5">
    <location>
        <begin position="1762"/>
        <end position="1774"/>
    </location>
</feature>
<evidence type="ECO:0000256" key="3">
    <source>
        <dbReference type="ARBA" id="ARBA00023212"/>
    </source>
</evidence>
<feature type="compositionally biased region" description="Basic and acidic residues" evidence="5">
    <location>
        <begin position="1179"/>
        <end position="1188"/>
    </location>
</feature>
<feature type="compositionally biased region" description="Polar residues" evidence="5">
    <location>
        <begin position="1517"/>
        <end position="1538"/>
    </location>
</feature>
<feature type="region of interest" description="Disordered" evidence="5">
    <location>
        <begin position="1124"/>
        <end position="1252"/>
    </location>
</feature>
<comment type="caution">
    <text evidence="7">The sequence shown here is derived from an EMBL/GenBank/DDBJ whole genome shotgun (WGS) entry which is preliminary data.</text>
</comment>
<dbReference type="Pfam" id="PF02187">
    <property type="entry name" value="GAS2"/>
    <property type="match status" value="1"/>
</dbReference>
<gene>
    <name evidence="7" type="ORF">LshimejAT787_0104260</name>
</gene>
<feature type="region of interest" description="Disordered" evidence="5">
    <location>
        <begin position="1756"/>
        <end position="1854"/>
    </location>
</feature>
<dbReference type="EMBL" id="BRPK01000001">
    <property type="protein sequence ID" value="GLB33542.1"/>
    <property type="molecule type" value="Genomic_DNA"/>
</dbReference>
<feature type="compositionally biased region" description="Polar residues" evidence="5">
    <location>
        <begin position="21"/>
        <end position="36"/>
    </location>
</feature>
<evidence type="ECO:0000256" key="1">
    <source>
        <dbReference type="ARBA" id="ARBA00004245"/>
    </source>
</evidence>
<dbReference type="GO" id="GO:0005856">
    <property type="term" value="C:cytoskeleton"/>
    <property type="evidence" value="ECO:0007669"/>
    <property type="project" value="UniProtKB-SubCell"/>
</dbReference>
<feature type="region of interest" description="Disordered" evidence="5">
    <location>
        <begin position="1554"/>
        <end position="1621"/>
    </location>
</feature>
<evidence type="ECO:0000256" key="5">
    <source>
        <dbReference type="SAM" id="MobiDB-lite"/>
    </source>
</evidence>
<protein>
    <submittedName>
        <fullName evidence="7">Growth-arrest-specific protein</fullName>
    </submittedName>
</protein>
<feature type="compositionally biased region" description="Basic and acidic residues" evidence="5">
    <location>
        <begin position="1213"/>
        <end position="1230"/>
    </location>
</feature>
<dbReference type="InterPro" id="IPR003108">
    <property type="entry name" value="GAR_dom"/>
</dbReference>
<dbReference type="SMART" id="SM00243">
    <property type="entry name" value="GAS2"/>
    <property type="match status" value="1"/>
</dbReference>
<feature type="compositionally biased region" description="Polar residues" evidence="5">
    <location>
        <begin position="1554"/>
        <end position="1567"/>
    </location>
</feature>
<feature type="region of interest" description="Disordered" evidence="5">
    <location>
        <begin position="1448"/>
        <end position="1542"/>
    </location>
</feature>
<dbReference type="Gene3D" id="3.30.920.20">
    <property type="entry name" value="Gas2-like domain"/>
    <property type="match status" value="1"/>
</dbReference>
<keyword evidence="2" id="KW-0963">Cytoplasm</keyword>
<reference evidence="7" key="1">
    <citation type="submission" date="2022-07" db="EMBL/GenBank/DDBJ databases">
        <title>The genome of Lyophyllum shimeji provides insight into the initial evolution of ectomycorrhizal fungal genome.</title>
        <authorList>
            <person name="Kobayashi Y."/>
            <person name="Shibata T."/>
            <person name="Hirakawa H."/>
            <person name="Shigenobu S."/>
            <person name="Nishiyama T."/>
            <person name="Yamada A."/>
            <person name="Hasebe M."/>
            <person name="Kawaguchi M."/>
        </authorList>
    </citation>
    <scope>NUCLEOTIDE SEQUENCE</scope>
    <source>
        <strain evidence="7">AT787</strain>
    </source>
</reference>
<feature type="compositionally biased region" description="Low complexity" evidence="5">
    <location>
        <begin position="1788"/>
        <end position="1800"/>
    </location>
</feature>
<accession>A0A9P3PDM0</accession>
<dbReference type="OrthoDB" id="10017054at2759"/>
<feature type="compositionally biased region" description="Low complexity" evidence="5">
    <location>
        <begin position="1597"/>
        <end position="1618"/>
    </location>
</feature>
<feature type="compositionally biased region" description="Basic and acidic residues" evidence="5">
    <location>
        <begin position="1124"/>
        <end position="1156"/>
    </location>
</feature>
<organism evidence="7 8">
    <name type="scientific">Lyophyllum shimeji</name>
    <name type="common">Hon-shimeji</name>
    <name type="synonym">Tricholoma shimeji</name>
    <dbReference type="NCBI Taxonomy" id="47721"/>
    <lineage>
        <taxon>Eukaryota</taxon>
        <taxon>Fungi</taxon>
        <taxon>Dikarya</taxon>
        <taxon>Basidiomycota</taxon>
        <taxon>Agaricomycotina</taxon>
        <taxon>Agaricomycetes</taxon>
        <taxon>Agaricomycetidae</taxon>
        <taxon>Agaricales</taxon>
        <taxon>Tricholomatineae</taxon>
        <taxon>Lyophyllaceae</taxon>
        <taxon>Lyophyllum</taxon>
    </lineage>
</organism>
<evidence type="ECO:0000256" key="4">
    <source>
        <dbReference type="SAM" id="Coils"/>
    </source>
</evidence>
<comment type="subcellular location">
    <subcellularLocation>
        <location evidence="1">Cytoplasm</location>
        <location evidence="1">Cytoskeleton</location>
    </subcellularLocation>
</comment>
<dbReference type="InterPro" id="IPR036534">
    <property type="entry name" value="GAR_dom_sf"/>
</dbReference>
<feature type="compositionally biased region" description="Polar residues" evidence="5">
    <location>
        <begin position="1231"/>
        <end position="1240"/>
    </location>
</feature>